<proteinExistence type="predicted"/>
<protein>
    <submittedName>
        <fullName evidence="2">Uncharacterized protein</fullName>
    </submittedName>
</protein>
<comment type="caution">
    <text evidence="2">The sequence shown here is derived from an EMBL/GenBank/DDBJ whole genome shotgun (WGS) entry which is preliminary data.</text>
</comment>
<keyword evidence="3" id="KW-1185">Reference proteome</keyword>
<dbReference type="AlphaFoldDB" id="A0A7J7DB71"/>
<organism evidence="2 3">
    <name type="scientific">Tripterygium wilfordii</name>
    <name type="common">Thunder God vine</name>
    <dbReference type="NCBI Taxonomy" id="458696"/>
    <lineage>
        <taxon>Eukaryota</taxon>
        <taxon>Viridiplantae</taxon>
        <taxon>Streptophyta</taxon>
        <taxon>Embryophyta</taxon>
        <taxon>Tracheophyta</taxon>
        <taxon>Spermatophyta</taxon>
        <taxon>Magnoliopsida</taxon>
        <taxon>eudicotyledons</taxon>
        <taxon>Gunneridae</taxon>
        <taxon>Pentapetalae</taxon>
        <taxon>rosids</taxon>
        <taxon>fabids</taxon>
        <taxon>Celastrales</taxon>
        <taxon>Celastraceae</taxon>
        <taxon>Tripterygium</taxon>
    </lineage>
</organism>
<feature type="compositionally biased region" description="Basic and acidic residues" evidence="1">
    <location>
        <begin position="1"/>
        <end position="11"/>
    </location>
</feature>
<feature type="compositionally biased region" description="Basic residues" evidence="1">
    <location>
        <begin position="12"/>
        <end position="25"/>
    </location>
</feature>
<name>A0A7J7DB71_TRIWF</name>
<feature type="region of interest" description="Disordered" evidence="1">
    <location>
        <begin position="1"/>
        <end position="25"/>
    </location>
</feature>
<evidence type="ECO:0000313" key="2">
    <source>
        <dbReference type="EMBL" id="KAF5743508.1"/>
    </source>
</evidence>
<dbReference type="EMBL" id="JAAARO010000008">
    <property type="protein sequence ID" value="KAF5743508.1"/>
    <property type="molecule type" value="Genomic_DNA"/>
</dbReference>
<dbReference type="Proteomes" id="UP000593562">
    <property type="component" value="Unassembled WGS sequence"/>
</dbReference>
<evidence type="ECO:0000313" key="3">
    <source>
        <dbReference type="Proteomes" id="UP000593562"/>
    </source>
</evidence>
<sequence length="130" mass="14237">MNVSDDREFRKTTKSTTRRNGRHRHRDTSINALAVCFPLYIGIHDAHGEMGQLVAVSGEGRYSGGSIYREPPLSHGSQSVFRATHQSELAVMGQQIRGMVNSVRQSLDTGATEHLMPSLTTDGALMIGQV</sequence>
<accession>A0A7J7DB71</accession>
<dbReference type="InParanoid" id="A0A7J7DB71"/>
<gene>
    <name evidence="2" type="ORF">HS088_TW08G00092</name>
</gene>
<reference evidence="2 3" key="1">
    <citation type="journal article" date="2020" name="Nat. Commun.">
        <title>Genome of Tripterygium wilfordii and identification of cytochrome P450 involved in triptolide biosynthesis.</title>
        <authorList>
            <person name="Tu L."/>
            <person name="Su P."/>
            <person name="Zhang Z."/>
            <person name="Gao L."/>
            <person name="Wang J."/>
            <person name="Hu T."/>
            <person name="Zhou J."/>
            <person name="Zhang Y."/>
            <person name="Zhao Y."/>
            <person name="Liu Y."/>
            <person name="Song Y."/>
            <person name="Tong Y."/>
            <person name="Lu Y."/>
            <person name="Yang J."/>
            <person name="Xu C."/>
            <person name="Jia M."/>
            <person name="Peters R.J."/>
            <person name="Huang L."/>
            <person name="Gao W."/>
        </authorList>
    </citation>
    <scope>NUCLEOTIDE SEQUENCE [LARGE SCALE GENOMIC DNA]</scope>
    <source>
        <strain evidence="3">cv. XIE 37</strain>
        <tissue evidence="2">Leaf</tissue>
    </source>
</reference>
<evidence type="ECO:0000256" key="1">
    <source>
        <dbReference type="SAM" id="MobiDB-lite"/>
    </source>
</evidence>